<dbReference type="EMBL" id="CP028339">
    <property type="protein sequence ID" value="AVR89528.1"/>
    <property type="molecule type" value="Genomic_DNA"/>
</dbReference>
<reference evidence="1 2" key="1">
    <citation type="submission" date="2018-03" db="EMBL/GenBank/DDBJ databases">
        <title>Complete genome sequence of Thauera aromatica, a model organism for studying aromatic compound degradation under denitrifying conditions.</title>
        <authorList>
            <person name="Lo H.-Y."/>
            <person name="Goris T."/>
            <person name="Boll M."/>
            <person name="Mueller J.A."/>
        </authorList>
    </citation>
    <scope>NUCLEOTIDE SEQUENCE [LARGE SCALE GENOMIC DNA]</scope>
    <source>
        <strain evidence="1 2">K172</strain>
    </source>
</reference>
<sequence length="75" mass="7832">MLFGVCTRCDQANARLPAGPRQKRLNAAGALAASDTTGRYWSARFPAVGAAHLAAHLLGNPTTGRDAAKALGWIE</sequence>
<evidence type="ECO:0000313" key="1">
    <source>
        <dbReference type="EMBL" id="AVR89528.1"/>
    </source>
</evidence>
<protein>
    <submittedName>
        <fullName evidence="1">Uncharacterized protein</fullName>
    </submittedName>
</protein>
<dbReference type="AlphaFoldDB" id="A0A2R4BQB2"/>
<dbReference type="RefSeq" id="WP_107221636.1">
    <property type="nucleotide sequence ID" value="NZ_CP028339.1"/>
</dbReference>
<keyword evidence="2" id="KW-1185">Reference proteome</keyword>
<proteinExistence type="predicted"/>
<dbReference type="KEGG" id="tak:Tharo_2640"/>
<dbReference type="Proteomes" id="UP000241885">
    <property type="component" value="Chromosome"/>
</dbReference>
<accession>A0A2R4BQB2</accession>
<organism evidence="1 2">
    <name type="scientific">Thauera aromatica K172</name>
    <dbReference type="NCBI Taxonomy" id="44139"/>
    <lineage>
        <taxon>Bacteria</taxon>
        <taxon>Pseudomonadati</taxon>
        <taxon>Pseudomonadota</taxon>
        <taxon>Betaproteobacteria</taxon>
        <taxon>Rhodocyclales</taxon>
        <taxon>Zoogloeaceae</taxon>
        <taxon>Thauera</taxon>
    </lineage>
</organism>
<gene>
    <name evidence="1" type="ORF">Tharo_2640</name>
</gene>
<dbReference type="OrthoDB" id="9908182at2"/>
<evidence type="ECO:0000313" key="2">
    <source>
        <dbReference type="Proteomes" id="UP000241885"/>
    </source>
</evidence>
<name>A0A2R4BQB2_THAAR</name>